<dbReference type="Proteomes" id="UP001597227">
    <property type="component" value="Unassembled WGS sequence"/>
</dbReference>
<protein>
    <recommendedName>
        <fullName evidence="3">Apea-like HEPN domain-containing protein</fullName>
    </recommendedName>
</protein>
<accession>A0ABW4MVP6</accession>
<name>A0ABW4MVP6_9BACI</name>
<comment type="caution">
    <text evidence="1">The sequence shown here is derived from an EMBL/GenBank/DDBJ whole genome shotgun (WGS) entry which is preliminary data.</text>
</comment>
<evidence type="ECO:0000313" key="2">
    <source>
        <dbReference type="Proteomes" id="UP001597227"/>
    </source>
</evidence>
<keyword evidence="2" id="KW-1185">Reference proteome</keyword>
<proteinExistence type="predicted"/>
<sequence length="279" mass="32745">MVAVYSRDNLNRWISDSEIDYFTYFIKAWIPFNAWYNNSFHHVGESDRAKINFVKSNSNEIRNAIHNFLERSGNENDLFKNYLANFYHSLGETTILSNGERISFESIVIESNNKSIIDNEIIRGVKYYLRRVDGDRRQVTKMTSIVKNSSGATIFMCETNDYNLESILVHPDYQNRLSTSQQSNLKVFYEDLNPNKPINLIVPDREATPGNHYDCMGIKFIRDENNTLCQADKMCKGLIEILYRLRNLLFHGELNPTNDNKKIYMYAYLILKMLIERIR</sequence>
<organism evidence="1 2">
    <name type="scientific">Fredinandcohnia salidurans</name>
    <dbReference type="NCBI Taxonomy" id="2595041"/>
    <lineage>
        <taxon>Bacteria</taxon>
        <taxon>Bacillati</taxon>
        <taxon>Bacillota</taxon>
        <taxon>Bacilli</taxon>
        <taxon>Bacillales</taxon>
        <taxon>Bacillaceae</taxon>
        <taxon>Fredinandcohnia</taxon>
    </lineage>
</organism>
<reference evidence="2" key="1">
    <citation type="journal article" date="2019" name="Int. J. Syst. Evol. Microbiol.">
        <title>The Global Catalogue of Microorganisms (GCM) 10K type strain sequencing project: providing services to taxonomists for standard genome sequencing and annotation.</title>
        <authorList>
            <consortium name="The Broad Institute Genomics Platform"/>
            <consortium name="The Broad Institute Genome Sequencing Center for Infectious Disease"/>
            <person name="Wu L."/>
            <person name="Ma J."/>
        </authorList>
    </citation>
    <scope>NUCLEOTIDE SEQUENCE [LARGE SCALE GENOMIC DNA]</scope>
    <source>
        <strain evidence="2">CCUG 15531</strain>
    </source>
</reference>
<gene>
    <name evidence="1" type="ORF">ACFSFW_23510</name>
</gene>
<evidence type="ECO:0008006" key="3">
    <source>
        <dbReference type="Google" id="ProtNLM"/>
    </source>
</evidence>
<dbReference type="RefSeq" id="WP_388042034.1">
    <property type="nucleotide sequence ID" value="NZ_JBHUEK010000034.1"/>
</dbReference>
<dbReference type="EMBL" id="JBHUEK010000034">
    <property type="protein sequence ID" value="MFD1781618.1"/>
    <property type="molecule type" value="Genomic_DNA"/>
</dbReference>
<evidence type="ECO:0000313" key="1">
    <source>
        <dbReference type="EMBL" id="MFD1781618.1"/>
    </source>
</evidence>